<organism evidence="1 2">
    <name type="scientific">Psychroflexus sediminis</name>
    <dbReference type="NCBI Taxonomy" id="470826"/>
    <lineage>
        <taxon>Bacteria</taxon>
        <taxon>Pseudomonadati</taxon>
        <taxon>Bacteroidota</taxon>
        <taxon>Flavobacteriia</taxon>
        <taxon>Flavobacteriales</taxon>
        <taxon>Flavobacteriaceae</taxon>
        <taxon>Psychroflexus</taxon>
    </lineage>
</organism>
<name>A0A1G7UMI5_9FLAO</name>
<proteinExistence type="predicted"/>
<dbReference type="AlphaFoldDB" id="A0A1G7UMI5"/>
<accession>A0A1G7UMI5</accession>
<keyword evidence="1" id="KW-0560">Oxidoreductase</keyword>
<dbReference type="STRING" id="470826.SAMN04488027_102147"/>
<evidence type="ECO:0000313" key="1">
    <source>
        <dbReference type="EMBL" id="SDG48319.1"/>
    </source>
</evidence>
<keyword evidence="2" id="KW-1185">Reference proteome</keyword>
<keyword evidence="1" id="KW-0223">Dioxygenase</keyword>
<protein>
    <submittedName>
        <fullName evidence="1">Ferredoxin subunit of nitrite reductase or a ring-hydroxylating dioxygenase</fullName>
    </submittedName>
</protein>
<reference evidence="1 2" key="1">
    <citation type="submission" date="2016-10" db="EMBL/GenBank/DDBJ databases">
        <authorList>
            <person name="de Groot N.N."/>
        </authorList>
    </citation>
    <scope>NUCLEOTIDE SEQUENCE [LARGE SCALE GENOMIC DNA]</scope>
    <source>
        <strain evidence="1 2">DSM 19803</strain>
    </source>
</reference>
<sequence length="141" mass="15411">MKAIVLLIGLSFLLSCESDDSLRRNPNLLNINVNYEADLSLPQFNNLNFSGNSVYVPGQGNLGLIIVNSGSSFLAWDAADPNLVPRDCSRLIIEGLNAESSCDNSPNSYSLITGQPLVENLRYPLFAYRVTESGGILRIFN</sequence>
<dbReference type="RefSeq" id="WP_093365129.1">
    <property type="nucleotide sequence ID" value="NZ_FNCW01000002.1"/>
</dbReference>
<dbReference type="Proteomes" id="UP000199296">
    <property type="component" value="Unassembled WGS sequence"/>
</dbReference>
<evidence type="ECO:0000313" key="2">
    <source>
        <dbReference type="Proteomes" id="UP000199296"/>
    </source>
</evidence>
<gene>
    <name evidence="1" type="ORF">SAMN04488027_102147</name>
</gene>
<dbReference type="GO" id="GO:0051213">
    <property type="term" value="F:dioxygenase activity"/>
    <property type="evidence" value="ECO:0007669"/>
    <property type="project" value="UniProtKB-KW"/>
</dbReference>
<dbReference type="PROSITE" id="PS51257">
    <property type="entry name" value="PROKAR_LIPOPROTEIN"/>
    <property type="match status" value="1"/>
</dbReference>
<dbReference type="OrthoDB" id="1201186at2"/>
<dbReference type="EMBL" id="FNCW01000002">
    <property type="protein sequence ID" value="SDG48319.1"/>
    <property type="molecule type" value="Genomic_DNA"/>
</dbReference>